<keyword evidence="4" id="KW-0949">S-adenosyl-L-methionine</keyword>
<organism evidence="7 8">
    <name type="scientific">Nodularia spumigena UHCC 0060</name>
    <dbReference type="NCBI Taxonomy" id="3110300"/>
    <lineage>
        <taxon>Bacteria</taxon>
        <taxon>Bacillati</taxon>
        <taxon>Cyanobacteriota</taxon>
        <taxon>Cyanophyceae</taxon>
        <taxon>Nostocales</taxon>
        <taxon>Nodulariaceae</taxon>
        <taxon>Nodularia</taxon>
    </lineage>
</organism>
<feature type="domain" description="Type II methyltransferase M.TaqI-like" evidence="6">
    <location>
        <begin position="61"/>
        <end position="121"/>
    </location>
</feature>
<keyword evidence="8" id="KW-1185">Reference proteome</keyword>
<name>A0ABU5ULV0_NODSP</name>
<comment type="caution">
    <text evidence="7">The sequence shown here is derived from an EMBL/GenBank/DDBJ whole genome shotgun (WGS) entry which is preliminary data.</text>
</comment>
<dbReference type="Pfam" id="PF07669">
    <property type="entry name" value="Eco57I"/>
    <property type="match status" value="1"/>
</dbReference>
<evidence type="ECO:0000256" key="4">
    <source>
        <dbReference type="ARBA" id="ARBA00022691"/>
    </source>
</evidence>
<gene>
    <name evidence="7" type="ORF">VB695_03750</name>
</gene>
<protein>
    <recommendedName>
        <fullName evidence="1">site-specific DNA-methyltransferase (adenine-specific)</fullName>
        <ecNumber evidence="1">2.1.1.72</ecNumber>
    </recommendedName>
</protein>
<dbReference type="SUPFAM" id="SSF53335">
    <property type="entry name" value="S-adenosyl-L-methionine-dependent methyltransferases"/>
    <property type="match status" value="1"/>
</dbReference>
<dbReference type="InterPro" id="IPR011639">
    <property type="entry name" value="MethylTrfase_TaqI-like_dom"/>
</dbReference>
<dbReference type="RefSeq" id="WP_006194243.1">
    <property type="nucleotide sequence ID" value="NZ_JAYGHK010000008.1"/>
</dbReference>
<evidence type="ECO:0000259" key="6">
    <source>
        <dbReference type="Pfam" id="PF07669"/>
    </source>
</evidence>
<dbReference type="PANTHER" id="PTHR33841:SF1">
    <property type="entry name" value="DNA METHYLTRANSFERASE A"/>
    <property type="match status" value="1"/>
</dbReference>
<evidence type="ECO:0000256" key="3">
    <source>
        <dbReference type="ARBA" id="ARBA00022679"/>
    </source>
</evidence>
<dbReference type="PANTHER" id="PTHR33841">
    <property type="entry name" value="DNA METHYLTRANSFERASE YEEA-RELATED"/>
    <property type="match status" value="1"/>
</dbReference>
<evidence type="ECO:0000256" key="2">
    <source>
        <dbReference type="ARBA" id="ARBA00022603"/>
    </source>
</evidence>
<proteinExistence type="predicted"/>
<accession>A0ABU5ULV0</accession>
<dbReference type="InterPro" id="IPR029063">
    <property type="entry name" value="SAM-dependent_MTases_sf"/>
</dbReference>
<evidence type="ECO:0000256" key="5">
    <source>
        <dbReference type="ARBA" id="ARBA00047942"/>
    </source>
</evidence>
<keyword evidence="2" id="KW-0489">Methyltransferase</keyword>
<evidence type="ECO:0000313" key="8">
    <source>
        <dbReference type="Proteomes" id="UP001303285"/>
    </source>
</evidence>
<reference evidence="7 8" key="1">
    <citation type="submission" date="2023-12" db="EMBL/GenBank/DDBJ databases">
        <title>Baltic Sea Cyanobacteria.</title>
        <authorList>
            <person name="Delbaje E."/>
            <person name="Fewer D.P."/>
            <person name="Shishido T.K."/>
        </authorList>
    </citation>
    <scope>NUCLEOTIDE SEQUENCE [LARGE SCALE GENOMIC DNA]</scope>
    <source>
        <strain evidence="7 8">UHCC 0060</strain>
    </source>
</reference>
<dbReference type="InterPro" id="IPR050953">
    <property type="entry name" value="N4_N6_ade-DNA_methylase"/>
</dbReference>
<keyword evidence="3" id="KW-0808">Transferase</keyword>
<dbReference type="Gene3D" id="3.40.50.150">
    <property type="entry name" value="Vaccinia Virus protein VP39"/>
    <property type="match status" value="1"/>
</dbReference>
<dbReference type="Proteomes" id="UP001303285">
    <property type="component" value="Unassembled WGS sequence"/>
</dbReference>
<sequence>MKKKQEKYQELRKIPGWWRDFSACNLWTAAFFMTLTEQNLQLLPTTAALVQVLAGNLTNKRLIEAANKLAEEKHFFHWPLEFPEVFNPQPNNYELPKGFDCVLGNPPWERIKLQEKEFFASFSLEIANAQNKAVREKLIKELPKQNPALAQAFEDAKHDAEAQSKFIREGGRFPLTAVGDINTYAVFAETTRCLISVHGRVGVIVPTGIATDDTCKRFFGDLIKKQNLASLTGFENEAFIFQSVHHAFKFCTLTITGEKIKIQQTDFIFFCRYFADTNNLQRHFNLSPQDISLINPNTLTCPIFRSSQDAELTKKIYQNVPVLENENTGITPWGISFMRMFDMSNDSGLFHTQDPQQDPGLLQEVRDLRPQEQDPGLL</sequence>
<comment type="catalytic activity">
    <reaction evidence="5">
        <text>a 2'-deoxyadenosine in DNA + S-adenosyl-L-methionine = an N(6)-methyl-2'-deoxyadenosine in DNA + S-adenosyl-L-homocysteine + H(+)</text>
        <dbReference type="Rhea" id="RHEA:15197"/>
        <dbReference type="Rhea" id="RHEA-COMP:12418"/>
        <dbReference type="Rhea" id="RHEA-COMP:12419"/>
        <dbReference type="ChEBI" id="CHEBI:15378"/>
        <dbReference type="ChEBI" id="CHEBI:57856"/>
        <dbReference type="ChEBI" id="CHEBI:59789"/>
        <dbReference type="ChEBI" id="CHEBI:90615"/>
        <dbReference type="ChEBI" id="CHEBI:90616"/>
        <dbReference type="EC" id="2.1.1.72"/>
    </reaction>
</comment>
<evidence type="ECO:0000313" key="7">
    <source>
        <dbReference type="EMBL" id="MEA5607196.1"/>
    </source>
</evidence>
<evidence type="ECO:0000256" key="1">
    <source>
        <dbReference type="ARBA" id="ARBA00011900"/>
    </source>
</evidence>
<dbReference type="EC" id="2.1.1.72" evidence="1"/>
<dbReference type="EMBL" id="JAYGHK010000008">
    <property type="protein sequence ID" value="MEA5607196.1"/>
    <property type="molecule type" value="Genomic_DNA"/>
</dbReference>
<dbReference type="GeneID" id="90530445"/>